<evidence type="ECO:0000256" key="1">
    <source>
        <dbReference type="ARBA" id="ARBA00009374"/>
    </source>
</evidence>
<keyword evidence="2" id="KW-0479">Metal-binding</keyword>
<accession>A0A7J0G1Q4</accession>
<comment type="caution">
    <text evidence="7">The sequence shown here is derived from an EMBL/GenBank/DDBJ whole genome shotgun (WGS) entry which is preliminary data.</text>
</comment>
<evidence type="ECO:0000313" key="7">
    <source>
        <dbReference type="EMBL" id="GFZ04715.1"/>
    </source>
</evidence>
<protein>
    <recommendedName>
        <fullName evidence="6">FLZ-type domain-containing protein</fullName>
    </recommendedName>
</protein>
<feature type="region of interest" description="Disordered" evidence="5">
    <location>
        <begin position="1"/>
        <end position="49"/>
    </location>
</feature>
<dbReference type="Pfam" id="PF04570">
    <property type="entry name" value="zf-FLZ"/>
    <property type="match status" value="1"/>
</dbReference>
<gene>
    <name evidence="7" type="ORF">Acr_17g0002870</name>
</gene>
<feature type="zinc finger region" description="FLZ-type" evidence="4">
    <location>
        <begin position="62"/>
        <end position="106"/>
    </location>
</feature>
<comment type="similarity">
    <text evidence="1">Belongs to the FLZ family.</text>
</comment>
<dbReference type="Proteomes" id="UP000585474">
    <property type="component" value="Unassembled WGS sequence"/>
</dbReference>
<name>A0A7J0G1Q4_9ERIC</name>
<dbReference type="OrthoDB" id="1864056at2759"/>
<dbReference type="EMBL" id="BJWL01000017">
    <property type="protein sequence ID" value="GFZ04715.1"/>
    <property type="molecule type" value="Genomic_DNA"/>
</dbReference>
<reference evidence="7 8" key="1">
    <citation type="submission" date="2019-07" db="EMBL/GenBank/DDBJ databases">
        <title>De Novo Assembly of kiwifruit Actinidia rufa.</title>
        <authorList>
            <person name="Sugita-Konishi S."/>
            <person name="Sato K."/>
            <person name="Mori E."/>
            <person name="Abe Y."/>
            <person name="Kisaki G."/>
            <person name="Hamano K."/>
            <person name="Suezawa K."/>
            <person name="Otani M."/>
            <person name="Fukuda T."/>
            <person name="Manabe T."/>
            <person name="Gomi K."/>
            <person name="Tabuchi M."/>
            <person name="Akimitsu K."/>
            <person name="Kataoka I."/>
        </authorList>
    </citation>
    <scope>NUCLEOTIDE SEQUENCE [LARGE SCALE GENOMIC DNA]</scope>
    <source>
        <strain evidence="8">cv. Fuchu</strain>
    </source>
</reference>
<keyword evidence="3" id="KW-0862">Zinc</keyword>
<evidence type="ECO:0000256" key="2">
    <source>
        <dbReference type="ARBA" id="ARBA00022723"/>
    </source>
</evidence>
<keyword evidence="8" id="KW-1185">Reference proteome</keyword>
<dbReference type="GO" id="GO:0008270">
    <property type="term" value="F:zinc ion binding"/>
    <property type="evidence" value="ECO:0007669"/>
    <property type="project" value="UniProtKB-KW"/>
</dbReference>
<proteinExistence type="inferred from homology"/>
<dbReference type="InterPro" id="IPR007650">
    <property type="entry name" value="Zf-FLZ_dom"/>
</dbReference>
<keyword evidence="3" id="KW-0863">Zinc-finger</keyword>
<sequence length="121" mass="13496">MSVKRSRITRSSSFGDAGVLPPSSASTKQSKEKSVESPPRILTLSSPVQGNVDVRDEEPIGEFLDKCYYCKKKIHENAEVFMYRYLRAFCTVECRDSQIAMDNEMEKSSGKSKGMQLSSTG</sequence>
<dbReference type="PANTHER" id="PTHR46057:SF54">
    <property type="entry name" value="FCS-LIKE ZINC FINGER 16"/>
    <property type="match status" value="1"/>
</dbReference>
<dbReference type="InterPro" id="IPR044533">
    <property type="entry name" value="FLZ1/2/3"/>
</dbReference>
<evidence type="ECO:0000256" key="4">
    <source>
        <dbReference type="PROSITE-ProRule" id="PRU01131"/>
    </source>
</evidence>
<dbReference type="PANTHER" id="PTHR46057">
    <property type="entry name" value="FCS-LIKE ZINC FINGER 1-RELATED"/>
    <property type="match status" value="1"/>
</dbReference>
<evidence type="ECO:0000256" key="5">
    <source>
        <dbReference type="SAM" id="MobiDB-lite"/>
    </source>
</evidence>
<feature type="domain" description="FLZ-type" evidence="6">
    <location>
        <begin position="62"/>
        <end position="106"/>
    </location>
</feature>
<evidence type="ECO:0000256" key="3">
    <source>
        <dbReference type="ARBA" id="ARBA00022771"/>
    </source>
</evidence>
<evidence type="ECO:0000259" key="6">
    <source>
        <dbReference type="PROSITE" id="PS51795"/>
    </source>
</evidence>
<organism evidence="7 8">
    <name type="scientific">Actinidia rufa</name>
    <dbReference type="NCBI Taxonomy" id="165716"/>
    <lineage>
        <taxon>Eukaryota</taxon>
        <taxon>Viridiplantae</taxon>
        <taxon>Streptophyta</taxon>
        <taxon>Embryophyta</taxon>
        <taxon>Tracheophyta</taxon>
        <taxon>Spermatophyta</taxon>
        <taxon>Magnoliopsida</taxon>
        <taxon>eudicotyledons</taxon>
        <taxon>Gunneridae</taxon>
        <taxon>Pentapetalae</taxon>
        <taxon>asterids</taxon>
        <taxon>Ericales</taxon>
        <taxon>Actinidiaceae</taxon>
        <taxon>Actinidia</taxon>
    </lineage>
</organism>
<evidence type="ECO:0000313" key="8">
    <source>
        <dbReference type="Proteomes" id="UP000585474"/>
    </source>
</evidence>
<dbReference type="AlphaFoldDB" id="A0A7J0G1Q4"/>
<dbReference type="PROSITE" id="PS51795">
    <property type="entry name" value="ZF_FLZ"/>
    <property type="match status" value="1"/>
</dbReference>